<comment type="caution">
    <text evidence="1">The sequence shown here is derived from an EMBL/GenBank/DDBJ whole genome shotgun (WGS) entry which is preliminary data.</text>
</comment>
<dbReference type="Proteomes" id="UP000499080">
    <property type="component" value="Unassembled WGS sequence"/>
</dbReference>
<dbReference type="AlphaFoldDB" id="A0A4Y2VC91"/>
<name>A0A4Y2VC91_ARAVE</name>
<gene>
    <name evidence="1" type="ORF">AVEN_102684_1</name>
    <name evidence="2" type="ORF">AVEN_16390_1</name>
</gene>
<reference evidence="1 3" key="1">
    <citation type="journal article" date="2019" name="Sci. Rep.">
        <title>Orb-weaving spider Araneus ventricosus genome elucidates the spidroin gene catalogue.</title>
        <authorList>
            <person name="Kono N."/>
            <person name="Nakamura H."/>
            <person name="Ohtoshi R."/>
            <person name="Moran D.A.P."/>
            <person name="Shinohara A."/>
            <person name="Yoshida Y."/>
            <person name="Fujiwara M."/>
            <person name="Mori M."/>
            <person name="Tomita M."/>
            <person name="Arakawa K."/>
        </authorList>
    </citation>
    <scope>NUCLEOTIDE SEQUENCE [LARGE SCALE GENOMIC DNA]</scope>
</reference>
<sequence length="109" mass="12536">MIVRLAQKKNDILSREIAKVLKLDTSAPTVCLIIKKSWLISCIQVKGSNISEQNGEMYLAFAKEHLSKVYNSGRVFNRQMKANSSFLDEKIGKKCGNDRVRRLDRWISY</sequence>
<dbReference type="OrthoDB" id="4843387at2759"/>
<keyword evidence="3" id="KW-1185">Reference proteome</keyword>
<proteinExistence type="predicted"/>
<dbReference type="EMBL" id="BGPR01045329">
    <property type="protein sequence ID" value="GBO22212.1"/>
    <property type="molecule type" value="Genomic_DNA"/>
</dbReference>
<organism evidence="1 3">
    <name type="scientific">Araneus ventricosus</name>
    <name type="common">Orbweaver spider</name>
    <name type="synonym">Epeira ventricosa</name>
    <dbReference type="NCBI Taxonomy" id="182803"/>
    <lineage>
        <taxon>Eukaryota</taxon>
        <taxon>Metazoa</taxon>
        <taxon>Ecdysozoa</taxon>
        <taxon>Arthropoda</taxon>
        <taxon>Chelicerata</taxon>
        <taxon>Arachnida</taxon>
        <taxon>Araneae</taxon>
        <taxon>Araneomorphae</taxon>
        <taxon>Entelegynae</taxon>
        <taxon>Araneoidea</taxon>
        <taxon>Araneidae</taxon>
        <taxon>Araneus</taxon>
    </lineage>
</organism>
<evidence type="ECO:0000313" key="3">
    <source>
        <dbReference type="Proteomes" id="UP000499080"/>
    </source>
</evidence>
<evidence type="ECO:0000313" key="1">
    <source>
        <dbReference type="EMBL" id="GBO22211.1"/>
    </source>
</evidence>
<dbReference type="EMBL" id="BGPR01045328">
    <property type="protein sequence ID" value="GBO22211.1"/>
    <property type="molecule type" value="Genomic_DNA"/>
</dbReference>
<protein>
    <submittedName>
        <fullName evidence="1">Uncharacterized protein</fullName>
    </submittedName>
</protein>
<accession>A0A4Y2VC91</accession>
<evidence type="ECO:0000313" key="2">
    <source>
        <dbReference type="EMBL" id="GBO22212.1"/>
    </source>
</evidence>